<comment type="caution">
    <text evidence="1">The sequence shown here is derived from an EMBL/GenBank/DDBJ whole genome shotgun (WGS) entry which is preliminary data.</text>
</comment>
<dbReference type="Proteomes" id="UP001568358">
    <property type="component" value="Unassembled WGS sequence"/>
</dbReference>
<name>A0ABV4JU24_9BACT</name>
<reference evidence="1 2" key="1">
    <citation type="submission" date="2024-07" db="EMBL/GenBank/DDBJ databases">
        <title>Active virus-host system and metabolic interactions in a Lokiarchaeon culture.</title>
        <authorList>
            <person name="Ponce Toledo R.I."/>
            <person name="Rodrigues Oliveira T."/>
            <person name="Schleper C."/>
        </authorList>
    </citation>
    <scope>NUCLEOTIDE SEQUENCE [LARGE SCALE GENOMIC DNA]</scope>
    <source>
        <strain evidence="1 2">B35</strain>
    </source>
</reference>
<sequence length="181" mass="20229">MGNYPELDIDAAHEAILDAIKAKFSAFETVADYERQKESIKCPAVILDFESIEKDGRDLGTEQLSVRIRWQLTLLLKFNTANVQRVIRKLIAALCLFIDGNNFALPCNPCALVGAYADTFDDGGYDAWRVDFEMKAVLGETIWTDGDIVPSELGIMTSWAPEIGEAHKDDYEKVEDVSTFV</sequence>
<accession>A0ABV4JU24</accession>
<evidence type="ECO:0000313" key="1">
    <source>
        <dbReference type="EMBL" id="MEZ6854197.1"/>
    </source>
</evidence>
<keyword evidence="2" id="KW-1185">Reference proteome</keyword>
<protein>
    <recommendedName>
        <fullName evidence="3">Phage protein</fullName>
    </recommendedName>
</protein>
<evidence type="ECO:0008006" key="3">
    <source>
        <dbReference type="Google" id="ProtNLM"/>
    </source>
</evidence>
<dbReference type="RefSeq" id="WP_371150739.1">
    <property type="nucleotide sequence ID" value="NZ_JBFSOO010000008.1"/>
</dbReference>
<proteinExistence type="predicted"/>
<gene>
    <name evidence="1" type="ORF">AB2Z07_11770</name>
</gene>
<evidence type="ECO:0000313" key="2">
    <source>
        <dbReference type="Proteomes" id="UP001568358"/>
    </source>
</evidence>
<dbReference type="EMBL" id="JBFSOO010000008">
    <property type="protein sequence ID" value="MEZ6854197.1"/>
    <property type="molecule type" value="Genomic_DNA"/>
</dbReference>
<organism evidence="1 2">
    <name type="scientific">Halodesulfovibrio aestuarii</name>
    <dbReference type="NCBI Taxonomy" id="126333"/>
    <lineage>
        <taxon>Bacteria</taxon>
        <taxon>Pseudomonadati</taxon>
        <taxon>Thermodesulfobacteriota</taxon>
        <taxon>Desulfovibrionia</taxon>
        <taxon>Desulfovibrionales</taxon>
        <taxon>Desulfovibrionaceae</taxon>
        <taxon>Halodesulfovibrio</taxon>
    </lineage>
</organism>